<sequence length="343" mass="39154">MLESYPTTDSVFSMKKSPPTLQGSYQYDALDRLTSRNATHRFYQDDRIATEVEGANTRRFMEFDAQPLAVQEGQATSLLATDLQTSVLQHVSAAGTQAYAYTPYGHHPAENGITRLLAFNGEHPEAVTGHYLLGQGYRAYNPVLMRFNSPDSWSPFGEGEINAYAYPTNPLMMQDPTGHVWQWAKGILRVFKIIRTTKQTNQGIKALYRNTMTSFKKIDEDFIPDMNPVTKIPLPNKVLVKQATNHLNIANPKIVEFQRLKTLRTQAELTSRNRVWINPTQPRRAINKTPSLFDDAVIRNRNNQTQQLNSQLWGMRNQALKHLKASKEMLETVISNRAIRFER</sequence>
<comment type="caution">
    <text evidence="1">The sequence shown here is derived from an EMBL/GenBank/DDBJ whole genome shotgun (WGS) entry which is preliminary data.</text>
</comment>
<organism evidence="1 2">
    <name type="scientific">Pseudomonas lundensis</name>
    <dbReference type="NCBI Taxonomy" id="86185"/>
    <lineage>
        <taxon>Bacteria</taxon>
        <taxon>Pseudomonadati</taxon>
        <taxon>Pseudomonadota</taxon>
        <taxon>Gammaproteobacteria</taxon>
        <taxon>Pseudomonadales</taxon>
        <taxon>Pseudomonadaceae</taxon>
        <taxon>Pseudomonas</taxon>
    </lineage>
</organism>
<dbReference type="NCBIfam" id="TIGR03696">
    <property type="entry name" value="Rhs_assc_core"/>
    <property type="match status" value="1"/>
</dbReference>
<protein>
    <recommendedName>
        <fullName evidence="3">RHS repeat-associated core domain-containing protein</fullName>
    </recommendedName>
</protein>
<accession>A0AAX2HA16</accession>
<dbReference type="AlphaFoldDB" id="A0AAX2HA16"/>
<gene>
    <name evidence="1" type="ORF">PLUA15_40106</name>
</gene>
<proteinExistence type="predicted"/>
<name>A0AAX2HA16_9PSED</name>
<evidence type="ECO:0000313" key="2">
    <source>
        <dbReference type="Proteomes" id="UP000219564"/>
    </source>
</evidence>
<evidence type="ECO:0000313" key="1">
    <source>
        <dbReference type="EMBL" id="SOB53650.1"/>
    </source>
</evidence>
<dbReference type="InterPro" id="IPR022385">
    <property type="entry name" value="Rhs_assc_core"/>
</dbReference>
<dbReference type="Proteomes" id="UP000219564">
    <property type="component" value="Unassembled WGS sequence"/>
</dbReference>
<evidence type="ECO:0008006" key="3">
    <source>
        <dbReference type="Google" id="ProtNLM"/>
    </source>
</evidence>
<reference evidence="1 2" key="1">
    <citation type="submission" date="2017-08" db="EMBL/GenBank/DDBJ databases">
        <authorList>
            <person name="Chaillou S."/>
        </authorList>
    </citation>
    <scope>NUCLEOTIDE SEQUENCE [LARGE SCALE GENOMIC DNA]</scope>
    <source>
        <strain evidence="1 2">MFPA15A1205</strain>
    </source>
</reference>
<dbReference type="EMBL" id="OBKZ01000034">
    <property type="protein sequence ID" value="SOB53650.1"/>
    <property type="molecule type" value="Genomic_DNA"/>
</dbReference>
<dbReference type="Gene3D" id="2.180.10.10">
    <property type="entry name" value="RHS repeat-associated core"/>
    <property type="match status" value="1"/>
</dbReference>